<feature type="compositionally biased region" description="Polar residues" evidence="1">
    <location>
        <begin position="335"/>
        <end position="354"/>
    </location>
</feature>
<feature type="compositionally biased region" description="Polar residues" evidence="1">
    <location>
        <begin position="67"/>
        <end position="82"/>
    </location>
</feature>
<dbReference type="Proteomes" id="UP001498398">
    <property type="component" value="Unassembled WGS sequence"/>
</dbReference>
<feature type="region of interest" description="Disordered" evidence="1">
    <location>
        <begin position="328"/>
        <end position="397"/>
    </location>
</feature>
<accession>A0ABR1J6R0</accession>
<evidence type="ECO:0000313" key="3">
    <source>
        <dbReference type="Proteomes" id="UP001498398"/>
    </source>
</evidence>
<proteinExistence type="predicted"/>
<feature type="compositionally biased region" description="Acidic residues" evidence="1">
    <location>
        <begin position="388"/>
        <end position="397"/>
    </location>
</feature>
<organism evidence="2 3">
    <name type="scientific">Marasmiellus scandens</name>
    <dbReference type="NCBI Taxonomy" id="2682957"/>
    <lineage>
        <taxon>Eukaryota</taxon>
        <taxon>Fungi</taxon>
        <taxon>Dikarya</taxon>
        <taxon>Basidiomycota</taxon>
        <taxon>Agaricomycotina</taxon>
        <taxon>Agaricomycetes</taxon>
        <taxon>Agaricomycetidae</taxon>
        <taxon>Agaricales</taxon>
        <taxon>Marasmiineae</taxon>
        <taxon>Omphalotaceae</taxon>
        <taxon>Marasmiellus</taxon>
    </lineage>
</organism>
<reference evidence="2 3" key="1">
    <citation type="submission" date="2024-01" db="EMBL/GenBank/DDBJ databases">
        <title>A draft genome for the cacao thread blight pathogen Marasmiellus scandens.</title>
        <authorList>
            <person name="Baruah I.K."/>
            <person name="Leung J."/>
            <person name="Bukari Y."/>
            <person name="Amoako-Attah I."/>
            <person name="Meinhardt L.W."/>
            <person name="Bailey B.A."/>
            <person name="Cohen S.P."/>
        </authorList>
    </citation>
    <scope>NUCLEOTIDE SEQUENCE [LARGE SCALE GENOMIC DNA]</scope>
    <source>
        <strain evidence="2 3">GH-19</strain>
    </source>
</reference>
<feature type="compositionally biased region" description="Basic and acidic residues" evidence="1">
    <location>
        <begin position="372"/>
        <end position="387"/>
    </location>
</feature>
<protein>
    <submittedName>
        <fullName evidence="2">Uncharacterized protein</fullName>
    </submittedName>
</protein>
<feature type="compositionally biased region" description="Acidic residues" evidence="1">
    <location>
        <begin position="356"/>
        <end position="371"/>
    </location>
</feature>
<dbReference type="EMBL" id="JBANRG010000039">
    <property type="protein sequence ID" value="KAK7448125.1"/>
    <property type="molecule type" value="Genomic_DNA"/>
</dbReference>
<evidence type="ECO:0000313" key="2">
    <source>
        <dbReference type="EMBL" id="KAK7448125.1"/>
    </source>
</evidence>
<sequence>MPRSLTSNTLSFSSPTSPPIHIFSVQLVAMSTPPMASDDCMFGLDDLDDVTLSPPHPKNNSRKRKQGNNSQDTGTSEQNLNPTTTNAVNINVITAAKRLACSKKLRPEQIIDLEQFLNDSAIGREAKMLILNVDLSNKIDKILVSQQAWEPSDSLKKNIKHYVAATTLSTSILSYLARSNISVVVEKLLSLSLDLPKNIRQDASVMQALTHAVEYAFTQRRSDMKKVIRSSVTQIIKAQRVSLPEKECMNIVQLTQALVKGTRCGVTAPLCACVAILRHAYILKPGDGYWGTVDSIIEGMRKKGDYNKEAIAELVRKRLKKDRSTYGVDDYQIQDEPQTEIQNEMEQLVTTRNLSPEDEDDQGSDGEGDGTDAERDGQRNETEKNLAEDPDGSDGDA</sequence>
<comment type="caution">
    <text evidence="2">The sequence shown here is derived from an EMBL/GenBank/DDBJ whole genome shotgun (WGS) entry which is preliminary data.</text>
</comment>
<feature type="region of interest" description="Disordered" evidence="1">
    <location>
        <begin position="47"/>
        <end position="83"/>
    </location>
</feature>
<keyword evidence="3" id="KW-1185">Reference proteome</keyword>
<name>A0ABR1J6R0_9AGAR</name>
<evidence type="ECO:0000256" key="1">
    <source>
        <dbReference type="SAM" id="MobiDB-lite"/>
    </source>
</evidence>
<gene>
    <name evidence="2" type="ORF">VKT23_013884</name>
</gene>